<evidence type="ECO:0000256" key="1">
    <source>
        <dbReference type="SAM" id="MobiDB-lite"/>
    </source>
</evidence>
<keyword evidence="2" id="KW-1133">Transmembrane helix</keyword>
<gene>
    <name evidence="3" type="ORF">EVAR_68876_1</name>
</gene>
<accession>A0A4C1ZVR3</accession>
<proteinExistence type="predicted"/>
<dbReference type="EMBL" id="BGZK01002206">
    <property type="protein sequence ID" value="GBP91768.1"/>
    <property type="molecule type" value="Genomic_DNA"/>
</dbReference>
<dbReference type="Proteomes" id="UP000299102">
    <property type="component" value="Unassembled WGS sequence"/>
</dbReference>
<evidence type="ECO:0000313" key="4">
    <source>
        <dbReference type="Proteomes" id="UP000299102"/>
    </source>
</evidence>
<feature type="region of interest" description="Disordered" evidence="1">
    <location>
        <begin position="18"/>
        <end position="51"/>
    </location>
</feature>
<keyword evidence="2" id="KW-0812">Transmembrane</keyword>
<feature type="region of interest" description="Disordered" evidence="1">
    <location>
        <begin position="250"/>
        <end position="285"/>
    </location>
</feature>
<name>A0A4C1ZVR3_EUMVA</name>
<feature type="transmembrane region" description="Helical" evidence="2">
    <location>
        <begin position="165"/>
        <end position="188"/>
    </location>
</feature>
<protein>
    <submittedName>
        <fullName evidence="3">Uncharacterized protein</fullName>
    </submittedName>
</protein>
<keyword evidence="4" id="KW-1185">Reference proteome</keyword>
<keyword evidence="2" id="KW-0472">Membrane</keyword>
<comment type="caution">
    <text evidence="3">The sequence shown here is derived from an EMBL/GenBank/DDBJ whole genome shotgun (WGS) entry which is preliminary data.</text>
</comment>
<organism evidence="3 4">
    <name type="scientific">Eumeta variegata</name>
    <name type="common">Bagworm moth</name>
    <name type="synonym">Eumeta japonica</name>
    <dbReference type="NCBI Taxonomy" id="151549"/>
    <lineage>
        <taxon>Eukaryota</taxon>
        <taxon>Metazoa</taxon>
        <taxon>Ecdysozoa</taxon>
        <taxon>Arthropoda</taxon>
        <taxon>Hexapoda</taxon>
        <taxon>Insecta</taxon>
        <taxon>Pterygota</taxon>
        <taxon>Neoptera</taxon>
        <taxon>Endopterygota</taxon>
        <taxon>Lepidoptera</taxon>
        <taxon>Glossata</taxon>
        <taxon>Ditrysia</taxon>
        <taxon>Tineoidea</taxon>
        <taxon>Psychidae</taxon>
        <taxon>Oiketicinae</taxon>
        <taxon>Eumeta</taxon>
    </lineage>
</organism>
<evidence type="ECO:0000256" key="2">
    <source>
        <dbReference type="SAM" id="Phobius"/>
    </source>
</evidence>
<reference evidence="3 4" key="1">
    <citation type="journal article" date="2019" name="Commun. Biol.">
        <title>The bagworm genome reveals a unique fibroin gene that provides high tensile strength.</title>
        <authorList>
            <person name="Kono N."/>
            <person name="Nakamura H."/>
            <person name="Ohtoshi R."/>
            <person name="Tomita M."/>
            <person name="Numata K."/>
            <person name="Arakawa K."/>
        </authorList>
    </citation>
    <scope>NUCLEOTIDE SEQUENCE [LARGE SCALE GENOMIC DNA]</scope>
</reference>
<evidence type="ECO:0000313" key="3">
    <source>
        <dbReference type="EMBL" id="GBP91768.1"/>
    </source>
</evidence>
<sequence length="285" mass="31148">MACGRPFVVRGWRTRSQQSSRLQAAAGRSRRVPLTSQPDAPKNPFVHGSKPGKFESALSSARNLARVDFEHIPLPYVSTVYDPNPNSDFDTDFSHFDFDRSLAFNSQSGLGLSRLGLRSPAVISDLATVPYSDSEHALGSNFISTLDSNHGSVLDSVLIRSRLPILLFVLFAISIPLPLTLSSVARVYGGSRILFFSPPQEWCPISRYADGGLEVHSVPLLRQPQPPTFLLTYLPALPTAELDYTKAEIDSSTGSCRPTKTHRDVQSPTAPGRLRRAMRGGSVSL</sequence>
<dbReference type="AlphaFoldDB" id="A0A4C1ZVR3"/>